<evidence type="ECO:0000313" key="4">
    <source>
        <dbReference type="EMBL" id="PKZ14917.1"/>
    </source>
</evidence>
<dbReference type="SUPFAM" id="SSF53474">
    <property type="entry name" value="alpha/beta-Hydrolases"/>
    <property type="match status" value="1"/>
</dbReference>
<evidence type="ECO:0000313" key="5">
    <source>
        <dbReference type="Proteomes" id="UP000242263"/>
    </source>
</evidence>
<dbReference type="PANTHER" id="PTHR10655">
    <property type="entry name" value="LYSOPHOSPHOLIPASE-RELATED"/>
    <property type="match status" value="1"/>
</dbReference>
<evidence type="ECO:0000259" key="3">
    <source>
        <dbReference type="Pfam" id="PF02230"/>
    </source>
</evidence>
<dbReference type="InterPro" id="IPR029058">
    <property type="entry name" value="AB_hydrolase_fold"/>
</dbReference>
<dbReference type="Proteomes" id="UP000242263">
    <property type="component" value="Unassembled WGS sequence"/>
</dbReference>
<reference evidence="4 5" key="1">
    <citation type="submission" date="2017-12" db="EMBL/GenBank/DDBJ databases">
        <title>Phylogenetic diversity of female urinary microbiome.</title>
        <authorList>
            <person name="Thomas-White K."/>
            <person name="Wolfe A.J."/>
        </authorList>
    </citation>
    <scope>NUCLEOTIDE SEQUENCE [LARGE SCALE GENOMIC DNA]</scope>
    <source>
        <strain evidence="4 5">UMB0064</strain>
    </source>
</reference>
<proteinExistence type="inferred from homology"/>
<dbReference type="PANTHER" id="PTHR10655:SF17">
    <property type="entry name" value="LYSOPHOSPHOLIPASE-LIKE PROTEIN 1"/>
    <property type="match status" value="1"/>
</dbReference>
<comment type="caution">
    <text evidence="4">The sequence shown here is derived from an EMBL/GenBank/DDBJ whole genome shotgun (WGS) entry which is preliminary data.</text>
</comment>
<comment type="similarity">
    <text evidence="1">Belongs to the AB hydrolase superfamily. AB hydrolase 2 family.</text>
</comment>
<feature type="domain" description="Phospholipase/carboxylesterase/thioesterase" evidence="3">
    <location>
        <begin position="42"/>
        <end position="255"/>
    </location>
</feature>
<keyword evidence="2" id="KW-0378">Hydrolase</keyword>
<dbReference type="InterPro" id="IPR050565">
    <property type="entry name" value="LYPA1-2/EST-like"/>
</dbReference>
<sequence>MSTHKAHAPLEPGRAATAISGRFGDELQVEQAFFSRGRGMNNPRRPLFVLLHGWGSNEDDIAEFFGNYVSPHSDYVSLRGPLTLLDPNDMGVFMDEDAVGLASKTRGAFSWFHEAVPQGDDRDRDMYAAAVAIDNWVNDYIPDEREVIPFGFSQGGALAVHLMRVNPQRYKAAVCLSGFIADAAVPESAPEDAALQLKSPSIFYAYGLRDDVIPRFESNALAAFLEENSFLKLCEYKTLDHAVSLDECNDVRQWLMDIGASSGVM</sequence>
<dbReference type="EMBL" id="PKGU01000003">
    <property type="protein sequence ID" value="PKZ14917.1"/>
    <property type="molecule type" value="Genomic_DNA"/>
</dbReference>
<dbReference type="GO" id="GO:0016787">
    <property type="term" value="F:hydrolase activity"/>
    <property type="evidence" value="ECO:0007669"/>
    <property type="project" value="UniProtKB-KW"/>
</dbReference>
<protein>
    <submittedName>
        <fullName evidence="4">Esterase</fullName>
    </submittedName>
</protein>
<evidence type="ECO:0000256" key="2">
    <source>
        <dbReference type="ARBA" id="ARBA00022801"/>
    </source>
</evidence>
<gene>
    <name evidence="4" type="ORF">CYJ32_05260</name>
</gene>
<evidence type="ECO:0000256" key="1">
    <source>
        <dbReference type="ARBA" id="ARBA00006499"/>
    </source>
</evidence>
<dbReference type="InterPro" id="IPR003140">
    <property type="entry name" value="PLipase/COase/thioEstase"/>
</dbReference>
<organism evidence="4 5">
    <name type="scientific">Alloscardovia omnicolens</name>
    <dbReference type="NCBI Taxonomy" id="419015"/>
    <lineage>
        <taxon>Bacteria</taxon>
        <taxon>Bacillati</taxon>
        <taxon>Actinomycetota</taxon>
        <taxon>Actinomycetes</taxon>
        <taxon>Bifidobacteriales</taxon>
        <taxon>Bifidobacteriaceae</taxon>
        <taxon>Alloscardovia</taxon>
    </lineage>
</organism>
<name>A0A2I1M476_9BIFI</name>
<accession>A0A2I1M476</accession>
<dbReference type="Pfam" id="PF02230">
    <property type="entry name" value="Abhydrolase_2"/>
    <property type="match status" value="1"/>
</dbReference>
<dbReference type="Gene3D" id="3.40.50.1820">
    <property type="entry name" value="alpha/beta hydrolase"/>
    <property type="match status" value="1"/>
</dbReference>
<dbReference type="RefSeq" id="WP_049206769.1">
    <property type="nucleotide sequence ID" value="NZ_JAHACM010000001.1"/>
</dbReference>
<dbReference type="AlphaFoldDB" id="A0A2I1M476"/>